<dbReference type="GeneID" id="19266638"/>
<name>W3XQK6_PESFW</name>
<dbReference type="RefSeq" id="XP_007828397.1">
    <property type="nucleotide sequence ID" value="XM_007830206.1"/>
</dbReference>
<proteinExistence type="predicted"/>
<keyword evidence="3" id="KW-1185">Reference proteome</keyword>
<dbReference type="OMA" id="CRSPTWC"/>
<gene>
    <name evidence="2" type="ORF">PFICI_01625</name>
</gene>
<dbReference type="AlphaFoldDB" id="W3XQK6"/>
<dbReference type="eggNOG" id="ENOG502SNM0">
    <property type="taxonomic scope" value="Eukaryota"/>
</dbReference>
<organism evidence="2 3">
    <name type="scientific">Pestalotiopsis fici (strain W106-1 / CGMCC3.15140)</name>
    <dbReference type="NCBI Taxonomy" id="1229662"/>
    <lineage>
        <taxon>Eukaryota</taxon>
        <taxon>Fungi</taxon>
        <taxon>Dikarya</taxon>
        <taxon>Ascomycota</taxon>
        <taxon>Pezizomycotina</taxon>
        <taxon>Sordariomycetes</taxon>
        <taxon>Xylariomycetidae</taxon>
        <taxon>Amphisphaeriales</taxon>
        <taxon>Sporocadaceae</taxon>
        <taxon>Pestalotiopsis</taxon>
    </lineage>
</organism>
<evidence type="ECO:0000313" key="3">
    <source>
        <dbReference type="Proteomes" id="UP000030651"/>
    </source>
</evidence>
<accession>W3XQK6</accession>
<evidence type="ECO:0000259" key="1">
    <source>
        <dbReference type="Pfam" id="PF06985"/>
    </source>
</evidence>
<dbReference type="KEGG" id="pfy:PFICI_01625"/>
<feature type="domain" description="Heterokaryon incompatibility" evidence="1">
    <location>
        <begin position="193"/>
        <end position="339"/>
    </location>
</feature>
<dbReference type="PANTHER" id="PTHR33112">
    <property type="entry name" value="DOMAIN PROTEIN, PUTATIVE-RELATED"/>
    <property type="match status" value="1"/>
</dbReference>
<dbReference type="EMBL" id="KI912109">
    <property type="protein sequence ID" value="ETS87797.1"/>
    <property type="molecule type" value="Genomic_DNA"/>
</dbReference>
<dbReference type="HOGENOM" id="CLU_003953_5_1_1"/>
<dbReference type="OrthoDB" id="2975793at2759"/>
<reference evidence="3" key="1">
    <citation type="journal article" date="2015" name="BMC Genomics">
        <title>Genomic and transcriptomic analysis of the endophytic fungus Pestalotiopsis fici reveals its lifestyle and high potential for synthesis of natural products.</title>
        <authorList>
            <person name="Wang X."/>
            <person name="Zhang X."/>
            <person name="Liu L."/>
            <person name="Xiang M."/>
            <person name="Wang W."/>
            <person name="Sun X."/>
            <person name="Che Y."/>
            <person name="Guo L."/>
            <person name="Liu G."/>
            <person name="Guo L."/>
            <person name="Wang C."/>
            <person name="Yin W.B."/>
            <person name="Stadler M."/>
            <person name="Zhang X."/>
            <person name="Liu X."/>
        </authorList>
    </citation>
    <scope>NUCLEOTIDE SEQUENCE [LARGE SCALE GENOMIC DNA]</scope>
    <source>
        <strain evidence="3">W106-1 / CGMCC3.15140</strain>
    </source>
</reference>
<protein>
    <recommendedName>
        <fullName evidence="1">Heterokaryon incompatibility domain-containing protein</fullName>
    </recommendedName>
</protein>
<dbReference type="STRING" id="1229662.W3XQK6"/>
<sequence>MEIPSKFCDICQYIKLEDYLYTDEHHSTVRLGRFQDIAKRTQCPLCCLAIKAFNVHARTFWKTDVYPVEVCYLGRYHEQSNKRGLQLWFDSTTDTYPEGISGYTTTVAEIVPLFQIQALAHTAGKAGKSHHARLLGEMADIALIRDWMRQCALSHGSKCNPPKPHPTELPGLRLLLVDVLGMKLVESAWESRYMALSYVWGWTKSLRCTKANINDLRQDGSLQELRDEMPRAISDAICLTKAVGERYLWVDALCIIQDDDDSKRVYISRMDQIYSNACVTLVTLTPKHAESALPGITHPRNLVQTPVEINDSYLVQRLPHLSDVVQDSSWNSRAWTFQEGILSRRCLYFAEHQVFWQCRTSYQSEDHPDNHEIDSPTLEGGWMAHTFGQETGDDPSAQFRLYRSLTKSYCHRYLTFPSDALNAFSGILSSLTHMLDWKFACALPESLFDFALLWKPQLQKSRARWSSDERRESSCTLPTWCWTAWKNQIWWDPWRLDSFAGQDVTVKTEVGSFWIRDSSGIRQIRRIQGPDQDTEMGSLISIEQMMPPYSICFEAKTISLEAYAISEPRLQQSAVWRNGEAGGGLSPFYRRTVAGSIWIYDIAGQHCGTIHKYDIDSEMKLHNNSHRHDLVMLSRSTQAQVTAATIQDYKHRLPPEYPSDREYYEEIFDTRHYCYKNDWAINIMLVRWEDGLAQRVSVGQIHVDAWNESIHKSIMITLV</sequence>
<dbReference type="InParanoid" id="W3XQK6"/>
<dbReference type="Proteomes" id="UP000030651">
    <property type="component" value="Unassembled WGS sequence"/>
</dbReference>
<dbReference type="PANTHER" id="PTHR33112:SF12">
    <property type="entry name" value="HETEROKARYON INCOMPATIBILITY DOMAIN-CONTAINING PROTEIN"/>
    <property type="match status" value="1"/>
</dbReference>
<evidence type="ECO:0000313" key="2">
    <source>
        <dbReference type="EMBL" id="ETS87797.1"/>
    </source>
</evidence>
<dbReference type="Pfam" id="PF06985">
    <property type="entry name" value="HET"/>
    <property type="match status" value="1"/>
</dbReference>
<dbReference type="InterPro" id="IPR010730">
    <property type="entry name" value="HET"/>
</dbReference>